<evidence type="ECO:0000256" key="10">
    <source>
        <dbReference type="ARBA" id="ARBA00042242"/>
    </source>
</evidence>
<evidence type="ECO:0000256" key="1">
    <source>
        <dbReference type="ARBA" id="ARBA00001936"/>
    </source>
</evidence>
<dbReference type="EC" id="6.3.4.13" evidence="4 12"/>
<protein>
    <recommendedName>
        <fullName evidence="4 12">Phosphoribosylamine--glycine ligase</fullName>
        <ecNumber evidence="4 12">6.3.4.13</ecNumber>
    </recommendedName>
    <alternativeName>
        <fullName evidence="12">GARS</fullName>
    </alternativeName>
    <alternativeName>
        <fullName evidence="10 12">Glycinamide ribonucleotide synthetase</fullName>
    </alternativeName>
    <alternativeName>
        <fullName evidence="11 12">Phosphoribosylglycinamide synthetase</fullName>
    </alternativeName>
</protein>
<feature type="domain" description="ATP-grasp" evidence="14">
    <location>
        <begin position="107"/>
        <end position="313"/>
    </location>
</feature>
<accession>A0A520XBE0</accession>
<dbReference type="Pfam" id="PF02843">
    <property type="entry name" value="GARS_C"/>
    <property type="match status" value="1"/>
</dbReference>
<evidence type="ECO:0000256" key="5">
    <source>
        <dbReference type="ARBA" id="ARBA00022598"/>
    </source>
</evidence>
<evidence type="ECO:0000256" key="8">
    <source>
        <dbReference type="ARBA" id="ARBA00022840"/>
    </source>
</evidence>
<sequence>MKILIIGSGGRENAIAYAVKKSKIETEIYCAPGNGGTETVAVNVPIKQDDIKGLLDFALKNTIDLTVVGPEIPLSMGIADEFTSAGLKIFGPDKKAALLESSKKFSKDFLKKYNIKTAGYKSFDDLSEAENYVKNKPHPLVIKASGLAAGKGVFISKNAGESDKILKSIFVDKIFGKSGETVVIEDYLDGFELSYMIVTDGISYKPLITSMDYKKIGDGDTGENTGGMGAVTPNPYVSEDLINKINKNVIEPTLEGLKKEGIKYKGILYAGLIIKGEDIYVLEFNVRFGDPETQAILIRLESDIIELFLSVINENLKDYNLVFDGNESLCLVIASGGYPKDYKTGYEIIFDKNFNNNGLTDKNGIEYYIFHAGTKKNGGKYSTDGGRVLNICAKGKGKDIIKAVYDIAEKIDFKDKYYRKDIGKALN</sequence>
<dbReference type="HAMAP" id="MF_00138">
    <property type="entry name" value="GARS"/>
    <property type="match status" value="1"/>
</dbReference>
<keyword evidence="7 12" id="KW-0658">Purine biosynthesis</keyword>
<dbReference type="EMBL" id="SHMQ01000017">
    <property type="protein sequence ID" value="RZV38543.1"/>
    <property type="molecule type" value="Genomic_DNA"/>
</dbReference>
<keyword evidence="8 13" id="KW-0067">ATP-binding</keyword>
<dbReference type="InterPro" id="IPR016185">
    <property type="entry name" value="PreATP-grasp_dom_sf"/>
</dbReference>
<evidence type="ECO:0000256" key="2">
    <source>
        <dbReference type="ARBA" id="ARBA00001946"/>
    </source>
</evidence>
<dbReference type="InterPro" id="IPR037123">
    <property type="entry name" value="PRibGlycinamide_synth_C_sf"/>
</dbReference>
<dbReference type="Gene3D" id="3.30.470.20">
    <property type="entry name" value="ATP-grasp fold, B domain"/>
    <property type="match status" value="1"/>
</dbReference>
<evidence type="ECO:0000256" key="11">
    <source>
        <dbReference type="ARBA" id="ARBA00042864"/>
    </source>
</evidence>
<dbReference type="PROSITE" id="PS50975">
    <property type="entry name" value="ATP_GRASP"/>
    <property type="match status" value="1"/>
</dbReference>
<comment type="similarity">
    <text evidence="9 12">Belongs to the GARS family.</text>
</comment>
<gene>
    <name evidence="12 15" type="primary">purD</name>
    <name evidence="15" type="ORF">EVJ48_06875</name>
</gene>
<proteinExistence type="inferred from homology"/>
<comment type="caution">
    <text evidence="15">The sequence shown here is derived from an EMBL/GenBank/DDBJ whole genome shotgun (WGS) entry which is preliminary data.</text>
</comment>
<dbReference type="InterPro" id="IPR020560">
    <property type="entry name" value="PRibGlycinamide_synth_C-dom"/>
</dbReference>
<evidence type="ECO:0000256" key="12">
    <source>
        <dbReference type="HAMAP-Rule" id="MF_00138"/>
    </source>
</evidence>
<dbReference type="GO" id="GO:0004637">
    <property type="term" value="F:phosphoribosylamine-glycine ligase activity"/>
    <property type="evidence" value="ECO:0007669"/>
    <property type="project" value="UniProtKB-UniRule"/>
</dbReference>
<dbReference type="InterPro" id="IPR000115">
    <property type="entry name" value="PRibGlycinamide_synth"/>
</dbReference>
<dbReference type="InterPro" id="IPR020559">
    <property type="entry name" value="PRibGlycinamide_synth_CS"/>
</dbReference>
<reference evidence="15 16" key="1">
    <citation type="submission" date="2019-01" db="EMBL/GenBank/DDBJ databases">
        <title>Insights into ecological role of a new deltaproteobacterial order Candidatus Sinidesulfobacterales (Sva0485) by metagenomics and metatranscriptomics.</title>
        <authorList>
            <person name="Tan S."/>
            <person name="Liu J."/>
            <person name="Fang Y."/>
            <person name="Hedlund B."/>
            <person name="Lian Z.-H."/>
            <person name="Huang L.-Y."/>
            <person name="Li J.-T."/>
            <person name="Huang L.-N."/>
            <person name="Li W.-J."/>
            <person name="Jiang H.-C."/>
            <person name="Dong H.-L."/>
            <person name="Shu W.-S."/>
        </authorList>
    </citation>
    <scope>NUCLEOTIDE SEQUENCE [LARGE SCALE GENOMIC DNA]</scope>
    <source>
        <strain evidence="15">AP4</strain>
    </source>
</reference>
<keyword evidence="6 13" id="KW-0547">Nucleotide-binding</keyword>
<dbReference type="GO" id="GO:0009113">
    <property type="term" value="P:purine nucleobase biosynthetic process"/>
    <property type="evidence" value="ECO:0007669"/>
    <property type="project" value="InterPro"/>
</dbReference>
<dbReference type="GO" id="GO:0046872">
    <property type="term" value="F:metal ion binding"/>
    <property type="evidence" value="ECO:0007669"/>
    <property type="project" value="InterPro"/>
</dbReference>
<dbReference type="InterPro" id="IPR020562">
    <property type="entry name" value="PRibGlycinamide_synth_N"/>
</dbReference>
<dbReference type="Gene3D" id="3.30.1490.20">
    <property type="entry name" value="ATP-grasp fold, A domain"/>
    <property type="match status" value="1"/>
</dbReference>
<comment type="cofactor">
    <cofactor evidence="1">
        <name>Mn(2+)</name>
        <dbReference type="ChEBI" id="CHEBI:29035"/>
    </cofactor>
</comment>
<dbReference type="InterPro" id="IPR013815">
    <property type="entry name" value="ATP_grasp_subdomain_1"/>
</dbReference>
<dbReference type="PANTHER" id="PTHR43472">
    <property type="entry name" value="PHOSPHORIBOSYLAMINE--GLYCINE LIGASE"/>
    <property type="match status" value="1"/>
</dbReference>
<keyword evidence="5 12" id="KW-0436">Ligase</keyword>
<comment type="catalytic activity">
    <reaction evidence="12">
        <text>5-phospho-beta-D-ribosylamine + glycine + ATP = N(1)-(5-phospho-beta-D-ribosyl)glycinamide + ADP + phosphate + H(+)</text>
        <dbReference type="Rhea" id="RHEA:17453"/>
        <dbReference type="ChEBI" id="CHEBI:15378"/>
        <dbReference type="ChEBI" id="CHEBI:30616"/>
        <dbReference type="ChEBI" id="CHEBI:43474"/>
        <dbReference type="ChEBI" id="CHEBI:57305"/>
        <dbReference type="ChEBI" id="CHEBI:58681"/>
        <dbReference type="ChEBI" id="CHEBI:143788"/>
        <dbReference type="ChEBI" id="CHEBI:456216"/>
        <dbReference type="EC" id="6.3.4.13"/>
    </reaction>
</comment>
<evidence type="ECO:0000256" key="13">
    <source>
        <dbReference type="PROSITE-ProRule" id="PRU00409"/>
    </source>
</evidence>
<dbReference type="SMART" id="SM01210">
    <property type="entry name" value="GARS_C"/>
    <property type="match status" value="1"/>
</dbReference>
<dbReference type="SMART" id="SM01209">
    <property type="entry name" value="GARS_A"/>
    <property type="match status" value="1"/>
</dbReference>
<dbReference type="PANTHER" id="PTHR43472:SF1">
    <property type="entry name" value="PHOSPHORIBOSYLAMINE--GLYCINE LIGASE, CHLOROPLASTIC"/>
    <property type="match status" value="1"/>
</dbReference>
<dbReference type="AlphaFoldDB" id="A0A520XBE0"/>
<dbReference type="UniPathway" id="UPA00074">
    <property type="reaction ID" value="UER00125"/>
</dbReference>
<comment type="cofactor">
    <cofactor evidence="2">
        <name>Mg(2+)</name>
        <dbReference type="ChEBI" id="CHEBI:18420"/>
    </cofactor>
</comment>
<evidence type="ECO:0000313" key="15">
    <source>
        <dbReference type="EMBL" id="RZV38543.1"/>
    </source>
</evidence>
<dbReference type="SUPFAM" id="SSF51246">
    <property type="entry name" value="Rudiment single hybrid motif"/>
    <property type="match status" value="1"/>
</dbReference>
<dbReference type="PROSITE" id="PS00184">
    <property type="entry name" value="GARS"/>
    <property type="match status" value="1"/>
</dbReference>
<evidence type="ECO:0000256" key="6">
    <source>
        <dbReference type="ARBA" id="ARBA00022741"/>
    </source>
</evidence>
<evidence type="ECO:0000256" key="9">
    <source>
        <dbReference type="ARBA" id="ARBA00038345"/>
    </source>
</evidence>
<dbReference type="InterPro" id="IPR011761">
    <property type="entry name" value="ATP-grasp"/>
</dbReference>
<evidence type="ECO:0000256" key="4">
    <source>
        <dbReference type="ARBA" id="ARBA00013255"/>
    </source>
</evidence>
<dbReference type="Gene3D" id="3.40.50.20">
    <property type="match status" value="1"/>
</dbReference>
<dbReference type="GO" id="GO:0005524">
    <property type="term" value="F:ATP binding"/>
    <property type="evidence" value="ECO:0007669"/>
    <property type="project" value="UniProtKB-UniRule"/>
</dbReference>
<dbReference type="SUPFAM" id="SSF52440">
    <property type="entry name" value="PreATP-grasp domain"/>
    <property type="match status" value="1"/>
</dbReference>
<dbReference type="Pfam" id="PF02844">
    <property type="entry name" value="GARS_N"/>
    <property type="match status" value="1"/>
</dbReference>
<dbReference type="Gene3D" id="3.90.600.10">
    <property type="entry name" value="Phosphoribosylglycinamide synthetase, C-terminal domain"/>
    <property type="match status" value="1"/>
</dbReference>
<dbReference type="SUPFAM" id="SSF56059">
    <property type="entry name" value="Glutathione synthetase ATP-binding domain-like"/>
    <property type="match status" value="1"/>
</dbReference>
<organism evidence="15 16">
    <name type="scientific">Candidatus Acidulodesulfobacterium acidiphilum</name>
    <dbReference type="NCBI Taxonomy" id="2597224"/>
    <lineage>
        <taxon>Bacteria</taxon>
        <taxon>Deltaproteobacteria</taxon>
        <taxon>Candidatus Acidulodesulfobacterales</taxon>
        <taxon>Candidatus Acidulodesulfobacterium</taxon>
    </lineage>
</organism>
<dbReference type="InterPro" id="IPR011054">
    <property type="entry name" value="Rudment_hybrid_motif"/>
</dbReference>
<evidence type="ECO:0000256" key="7">
    <source>
        <dbReference type="ARBA" id="ARBA00022755"/>
    </source>
</evidence>
<comment type="pathway">
    <text evidence="3 12">Purine metabolism; IMP biosynthesis via de novo pathway; N(1)-(5-phospho-D-ribosyl)glycinamide from 5-phospho-alpha-D-ribose 1-diphosphate: step 2/2.</text>
</comment>
<dbReference type="GO" id="GO:0006189">
    <property type="term" value="P:'de novo' IMP biosynthetic process"/>
    <property type="evidence" value="ECO:0007669"/>
    <property type="project" value="UniProtKB-UniRule"/>
</dbReference>
<name>A0A520XBE0_9DELT</name>
<evidence type="ECO:0000256" key="3">
    <source>
        <dbReference type="ARBA" id="ARBA00005174"/>
    </source>
</evidence>
<dbReference type="Pfam" id="PF01071">
    <property type="entry name" value="GARS_A"/>
    <property type="match status" value="1"/>
</dbReference>
<evidence type="ECO:0000313" key="16">
    <source>
        <dbReference type="Proteomes" id="UP000322454"/>
    </source>
</evidence>
<dbReference type="Proteomes" id="UP000322454">
    <property type="component" value="Unassembled WGS sequence"/>
</dbReference>
<evidence type="ECO:0000259" key="14">
    <source>
        <dbReference type="PROSITE" id="PS50975"/>
    </source>
</evidence>
<dbReference type="NCBIfam" id="TIGR00877">
    <property type="entry name" value="purD"/>
    <property type="match status" value="1"/>
</dbReference>
<dbReference type="InterPro" id="IPR020561">
    <property type="entry name" value="PRibGlycinamid_synth_ATP-grasp"/>
</dbReference>